<feature type="compositionally biased region" description="Low complexity" evidence="7">
    <location>
        <begin position="198"/>
        <end position="212"/>
    </location>
</feature>
<feature type="region of interest" description="Disordered" evidence="7">
    <location>
        <begin position="335"/>
        <end position="393"/>
    </location>
</feature>
<feature type="region of interest" description="Disordered" evidence="7">
    <location>
        <begin position="79"/>
        <end position="175"/>
    </location>
</feature>
<evidence type="ECO:0000256" key="7">
    <source>
        <dbReference type="SAM" id="MobiDB-lite"/>
    </source>
</evidence>
<dbReference type="Proteomes" id="UP000827721">
    <property type="component" value="Unassembled WGS sequence"/>
</dbReference>
<gene>
    <name evidence="9" type="ORF">JRO89_XS12G0083100</name>
</gene>
<comment type="function">
    <text evidence="6">Transcriptional repressor that regulates multiple aspects of plant growth and development.</text>
</comment>
<feature type="region of interest" description="Disordered" evidence="7">
    <location>
        <begin position="300"/>
        <end position="323"/>
    </location>
</feature>
<keyword evidence="2 6" id="KW-0678">Repressor</keyword>
<feature type="compositionally biased region" description="Basic residues" evidence="7">
    <location>
        <begin position="153"/>
        <end position="165"/>
    </location>
</feature>
<keyword evidence="3 6" id="KW-0805">Transcription regulation</keyword>
<evidence type="ECO:0000256" key="5">
    <source>
        <dbReference type="ARBA" id="ARBA00023242"/>
    </source>
</evidence>
<keyword evidence="4 6" id="KW-0804">Transcription</keyword>
<feature type="compositionally biased region" description="Basic and acidic residues" evidence="7">
    <location>
        <begin position="335"/>
        <end position="346"/>
    </location>
</feature>
<evidence type="ECO:0000256" key="2">
    <source>
        <dbReference type="ARBA" id="ARBA00022491"/>
    </source>
</evidence>
<protein>
    <recommendedName>
        <fullName evidence="6">Transcription repressor</fullName>
    </recommendedName>
    <alternativeName>
        <fullName evidence="6">Ovate family protein</fullName>
    </alternativeName>
</protein>
<dbReference type="InterPro" id="IPR025830">
    <property type="entry name" value="DNA_bnd_dom_ovate"/>
</dbReference>
<dbReference type="Pfam" id="PF13724">
    <property type="entry name" value="DNA_binding_2"/>
    <property type="match status" value="1"/>
</dbReference>
<evidence type="ECO:0000256" key="4">
    <source>
        <dbReference type="ARBA" id="ARBA00023163"/>
    </source>
</evidence>
<proteinExistence type="predicted"/>
<evidence type="ECO:0000256" key="3">
    <source>
        <dbReference type="ARBA" id="ARBA00023015"/>
    </source>
</evidence>
<dbReference type="NCBIfam" id="TIGR01568">
    <property type="entry name" value="A_thal_3678"/>
    <property type="match status" value="1"/>
</dbReference>
<feature type="region of interest" description="Disordered" evidence="7">
    <location>
        <begin position="191"/>
        <end position="215"/>
    </location>
</feature>
<feature type="domain" description="OVATE" evidence="8">
    <location>
        <begin position="400"/>
        <end position="459"/>
    </location>
</feature>
<dbReference type="PROSITE" id="PS51754">
    <property type="entry name" value="OVATE"/>
    <property type="match status" value="1"/>
</dbReference>
<evidence type="ECO:0000313" key="10">
    <source>
        <dbReference type="Proteomes" id="UP000827721"/>
    </source>
</evidence>
<keyword evidence="5 6" id="KW-0539">Nucleus</keyword>
<keyword evidence="10" id="KW-1185">Reference proteome</keyword>
<evidence type="ECO:0000313" key="9">
    <source>
        <dbReference type="EMBL" id="KAH7553945.1"/>
    </source>
</evidence>
<comment type="caution">
    <text evidence="9">The sequence shown here is derived from an EMBL/GenBank/DDBJ whole genome shotgun (WGS) entry which is preliminary data.</text>
</comment>
<dbReference type="InterPro" id="IPR006458">
    <property type="entry name" value="Ovate_C"/>
</dbReference>
<dbReference type="PANTHER" id="PTHR33057:SF151">
    <property type="entry name" value="TRANSCRIPTION REPRESSOR OFP1"/>
    <property type="match status" value="1"/>
</dbReference>
<dbReference type="Pfam" id="PF04844">
    <property type="entry name" value="Ovate"/>
    <property type="match status" value="1"/>
</dbReference>
<comment type="subcellular location">
    <subcellularLocation>
        <location evidence="1 6">Nucleus</location>
    </subcellularLocation>
</comment>
<feature type="compositionally biased region" description="Low complexity" evidence="7">
    <location>
        <begin position="378"/>
        <end position="393"/>
    </location>
</feature>
<organism evidence="9 10">
    <name type="scientific">Xanthoceras sorbifolium</name>
    <dbReference type="NCBI Taxonomy" id="99658"/>
    <lineage>
        <taxon>Eukaryota</taxon>
        <taxon>Viridiplantae</taxon>
        <taxon>Streptophyta</taxon>
        <taxon>Embryophyta</taxon>
        <taxon>Tracheophyta</taxon>
        <taxon>Spermatophyta</taxon>
        <taxon>Magnoliopsida</taxon>
        <taxon>eudicotyledons</taxon>
        <taxon>Gunneridae</taxon>
        <taxon>Pentapetalae</taxon>
        <taxon>rosids</taxon>
        <taxon>malvids</taxon>
        <taxon>Sapindales</taxon>
        <taxon>Sapindaceae</taxon>
        <taxon>Xanthoceroideae</taxon>
        <taxon>Xanthoceras</taxon>
    </lineage>
</organism>
<evidence type="ECO:0000259" key="8">
    <source>
        <dbReference type="PROSITE" id="PS51754"/>
    </source>
</evidence>
<sequence>MIMIISQGSHARLLDGLILQKNDPTMEEFEVQYSRFNGKNRPSASSIPEDIIGKYRFRLSDMMPNAWFYKLKDMGKARNHQAAAAAHSVKKRQTKSATMTQPSNPKQPHQNSQLYPRKSYYFTRELGPSDRFCNSPPKPKSTDTQFPVEQPRKSSKQRRLRRRPNRSGPKLVSSSVSAGCSCRATIWTNKADSPPPGYSSSSSPIDNSSPEPGIHENLHVVPELRSDCVLVTESFDEMVAWSNSCSCRVDSSAAKDIVIDVDKKPAAPKFGSVDGFDFDSLSELELPRIITKPAKVSEDLKKTKETNEPTKYRRSSAKFEEKNANGSLSVKVVKEEKITTKEEQHKTSPVKRCSMNSPGGVRLRLNSPKIASRKIQGRRSTSSTSSSSSRKSNLSDSLAIVKSSFDPQRDFRDSMVEMIVENNIRASKDLEDLLACYLSLNSDEYHELIIKVFKQIWFDLTAVRFK</sequence>
<name>A0ABQ8HBT4_9ROSI</name>
<evidence type="ECO:0000256" key="6">
    <source>
        <dbReference type="RuleBase" id="RU367028"/>
    </source>
</evidence>
<dbReference type="EMBL" id="JAFEMO010000012">
    <property type="protein sequence ID" value="KAH7553945.1"/>
    <property type="molecule type" value="Genomic_DNA"/>
</dbReference>
<evidence type="ECO:0000256" key="1">
    <source>
        <dbReference type="ARBA" id="ARBA00004123"/>
    </source>
</evidence>
<reference evidence="9 10" key="1">
    <citation type="submission" date="2021-02" db="EMBL/GenBank/DDBJ databases">
        <title>Plant Genome Project.</title>
        <authorList>
            <person name="Zhang R.-G."/>
        </authorList>
    </citation>
    <scope>NUCLEOTIDE SEQUENCE [LARGE SCALE GENOMIC DNA]</scope>
    <source>
        <tissue evidence="9">Leaves</tissue>
    </source>
</reference>
<dbReference type="InterPro" id="IPR038933">
    <property type="entry name" value="Ovate"/>
</dbReference>
<dbReference type="PANTHER" id="PTHR33057">
    <property type="entry name" value="TRANSCRIPTION REPRESSOR OFP7-RELATED"/>
    <property type="match status" value="1"/>
</dbReference>
<feature type="compositionally biased region" description="Polar residues" evidence="7">
    <location>
        <begin position="95"/>
        <end position="114"/>
    </location>
</feature>
<accession>A0ABQ8HBT4</accession>